<evidence type="ECO:0008006" key="4">
    <source>
        <dbReference type="Google" id="ProtNLM"/>
    </source>
</evidence>
<proteinExistence type="predicted"/>
<evidence type="ECO:0000313" key="3">
    <source>
        <dbReference type="Proteomes" id="UP000479756"/>
    </source>
</evidence>
<organism evidence="2 3">
    <name type="scientific">Galbitalea soli</name>
    <dbReference type="NCBI Taxonomy" id="1268042"/>
    <lineage>
        <taxon>Bacteria</taxon>
        <taxon>Bacillati</taxon>
        <taxon>Actinomycetota</taxon>
        <taxon>Actinomycetes</taxon>
        <taxon>Micrococcales</taxon>
        <taxon>Microbacteriaceae</taxon>
        <taxon>Galbitalea</taxon>
    </lineage>
</organism>
<dbReference type="RefSeq" id="WP_163474539.1">
    <property type="nucleotide sequence ID" value="NZ_JAAGWZ010000005.1"/>
</dbReference>
<comment type="caution">
    <text evidence="2">The sequence shown here is derived from an EMBL/GenBank/DDBJ whole genome shotgun (WGS) entry which is preliminary data.</text>
</comment>
<dbReference type="InterPro" id="IPR017853">
    <property type="entry name" value="GH"/>
</dbReference>
<dbReference type="Proteomes" id="UP000479756">
    <property type="component" value="Unassembled WGS sequence"/>
</dbReference>
<evidence type="ECO:0000256" key="1">
    <source>
        <dbReference type="ARBA" id="ARBA00022729"/>
    </source>
</evidence>
<dbReference type="Pfam" id="PF13199">
    <property type="entry name" value="Glyco_hydro_66"/>
    <property type="match status" value="1"/>
</dbReference>
<dbReference type="Gene3D" id="2.60.40.1180">
    <property type="entry name" value="Golgi alpha-mannosidase II"/>
    <property type="match status" value="1"/>
</dbReference>
<reference evidence="2 3" key="1">
    <citation type="journal article" date="2014" name="Int. J. Syst. Evol. Microbiol.">
        <title>Description of Galbitalea soli gen. nov., sp. nov., and Frondihabitans sucicola sp. nov.</title>
        <authorList>
            <person name="Kim S.J."/>
            <person name="Lim J.M."/>
            <person name="Ahn J.H."/>
            <person name="Weon H.Y."/>
            <person name="Hamada M."/>
            <person name="Suzuki K."/>
            <person name="Ahn T.Y."/>
            <person name="Kwon S.W."/>
        </authorList>
    </citation>
    <scope>NUCLEOTIDE SEQUENCE [LARGE SCALE GENOMIC DNA]</scope>
    <source>
        <strain evidence="2 3">NBRC 108727</strain>
    </source>
</reference>
<dbReference type="Gene3D" id="3.20.20.80">
    <property type="entry name" value="Glycosidases"/>
    <property type="match status" value="1"/>
</dbReference>
<accession>A0A7C9TUX9</accession>
<keyword evidence="3" id="KW-1185">Reference proteome</keyword>
<dbReference type="AlphaFoldDB" id="A0A7C9TUX9"/>
<evidence type="ECO:0000313" key="2">
    <source>
        <dbReference type="EMBL" id="NEM92483.1"/>
    </source>
</evidence>
<gene>
    <name evidence="2" type="ORF">G3T37_14100</name>
</gene>
<protein>
    <recommendedName>
        <fullName evidence="4">Dextranase</fullName>
    </recommendedName>
</protein>
<name>A0A7C9TUX9_9MICO</name>
<dbReference type="SUPFAM" id="SSF51445">
    <property type="entry name" value="(Trans)glycosidases"/>
    <property type="match status" value="1"/>
</dbReference>
<dbReference type="InterPro" id="IPR013780">
    <property type="entry name" value="Glyco_hydro_b"/>
</dbReference>
<dbReference type="EMBL" id="JAAGWZ010000005">
    <property type="protein sequence ID" value="NEM92483.1"/>
    <property type="molecule type" value="Genomic_DNA"/>
</dbReference>
<keyword evidence="1" id="KW-0732">Signal</keyword>
<dbReference type="InterPro" id="IPR025092">
    <property type="entry name" value="Glyco_hydro_66"/>
</dbReference>
<sequence>MTGPELLPTRARYAADEPIVLEVRGTDRPGTVIVRHLGDEVLRARHGGGDTIVLGWLPIGGYGVDFVADDGTALRTAVDVAGYAGARLRYGFVVDYSPGRDLAGVADTVRRLHLDGVQFYDWAYRHADLMGGGAEYRDALDQPISLATVRALVQTVQNAGSRALGYAAVYAVGPAEWGDWSHRALLTASGAPYGLGDFLFLVDPAAPDWRESFTGQLARATAELGFDGFHLDQYGYPKRAVRPDGEVVDVAESFGAVIRSVRDRLPESTLVFNNVNDFPTWLTATAPQDAVYIEVWDPQLTLGSLARVVSRARDLAGDTPVAIAAYQHVYDSAPAEAADRATALTMATLYSHGATQLLAGEADRILVDPYYVRNHVVEASTAALLKRWYDFLVEHDEVLLDPAIVDVTGSYAGAYNDDCDVSFRGVAVTEEARAGSVWRRITAAGDRLVVHLINLRGQDDELWDAPRRDPVPPGPGTLRFRRVGVGVPRVRAADPDAAGRLIELPVELDGDWATATLPDFTLWLMVVIDPVPEPTEMRELP</sequence>